<feature type="transmembrane region" description="Helical" evidence="1">
    <location>
        <begin position="14"/>
        <end position="37"/>
    </location>
</feature>
<dbReference type="Proteomes" id="UP000799429">
    <property type="component" value="Unassembled WGS sequence"/>
</dbReference>
<organism evidence="2 3">
    <name type="scientific">Patellaria atrata CBS 101060</name>
    <dbReference type="NCBI Taxonomy" id="1346257"/>
    <lineage>
        <taxon>Eukaryota</taxon>
        <taxon>Fungi</taxon>
        <taxon>Dikarya</taxon>
        <taxon>Ascomycota</taxon>
        <taxon>Pezizomycotina</taxon>
        <taxon>Dothideomycetes</taxon>
        <taxon>Dothideomycetes incertae sedis</taxon>
        <taxon>Patellariales</taxon>
        <taxon>Patellariaceae</taxon>
        <taxon>Patellaria</taxon>
    </lineage>
</organism>
<evidence type="ECO:0000256" key="1">
    <source>
        <dbReference type="SAM" id="Phobius"/>
    </source>
</evidence>
<keyword evidence="3" id="KW-1185">Reference proteome</keyword>
<dbReference type="OrthoDB" id="6612291at2759"/>
<evidence type="ECO:0000313" key="2">
    <source>
        <dbReference type="EMBL" id="KAF2840668.1"/>
    </source>
</evidence>
<feature type="transmembrane region" description="Helical" evidence="1">
    <location>
        <begin position="43"/>
        <end position="62"/>
    </location>
</feature>
<proteinExistence type="predicted"/>
<comment type="caution">
    <text evidence="2">The sequence shown here is derived from an EMBL/GenBank/DDBJ whole genome shotgun (WGS) entry which is preliminary data.</text>
</comment>
<dbReference type="AlphaFoldDB" id="A0A9P4SDH0"/>
<keyword evidence="1" id="KW-1133">Transmembrane helix</keyword>
<sequence>MAVWIVGHFLCNRYLRFGVLGCMVTFIIEAALVATFVPSDNTAALHAAVTMLLIFQIPYGLFVDGTQFSFWAEVWPSHYARRDWL</sequence>
<evidence type="ECO:0000313" key="3">
    <source>
        <dbReference type="Proteomes" id="UP000799429"/>
    </source>
</evidence>
<protein>
    <submittedName>
        <fullName evidence="2">Uncharacterized protein</fullName>
    </submittedName>
</protein>
<keyword evidence="1" id="KW-0472">Membrane</keyword>
<keyword evidence="1" id="KW-0812">Transmembrane</keyword>
<reference evidence="2" key="1">
    <citation type="journal article" date="2020" name="Stud. Mycol.">
        <title>101 Dothideomycetes genomes: a test case for predicting lifestyles and emergence of pathogens.</title>
        <authorList>
            <person name="Haridas S."/>
            <person name="Albert R."/>
            <person name="Binder M."/>
            <person name="Bloem J."/>
            <person name="Labutti K."/>
            <person name="Salamov A."/>
            <person name="Andreopoulos B."/>
            <person name="Baker S."/>
            <person name="Barry K."/>
            <person name="Bills G."/>
            <person name="Bluhm B."/>
            <person name="Cannon C."/>
            <person name="Castanera R."/>
            <person name="Culley D."/>
            <person name="Daum C."/>
            <person name="Ezra D."/>
            <person name="Gonzalez J."/>
            <person name="Henrissat B."/>
            <person name="Kuo A."/>
            <person name="Liang C."/>
            <person name="Lipzen A."/>
            <person name="Lutzoni F."/>
            <person name="Magnuson J."/>
            <person name="Mondo S."/>
            <person name="Nolan M."/>
            <person name="Ohm R."/>
            <person name="Pangilinan J."/>
            <person name="Park H.-J."/>
            <person name="Ramirez L."/>
            <person name="Alfaro M."/>
            <person name="Sun H."/>
            <person name="Tritt A."/>
            <person name="Yoshinaga Y."/>
            <person name="Zwiers L.-H."/>
            <person name="Turgeon B."/>
            <person name="Goodwin S."/>
            <person name="Spatafora J."/>
            <person name="Crous P."/>
            <person name="Grigoriev I."/>
        </authorList>
    </citation>
    <scope>NUCLEOTIDE SEQUENCE</scope>
    <source>
        <strain evidence="2">CBS 101060</strain>
    </source>
</reference>
<accession>A0A9P4SDH0</accession>
<name>A0A9P4SDH0_9PEZI</name>
<dbReference type="EMBL" id="MU006092">
    <property type="protein sequence ID" value="KAF2840668.1"/>
    <property type="molecule type" value="Genomic_DNA"/>
</dbReference>
<gene>
    <name evidence="2" type="ORF">M501DRAFT_1014675</name>
</gene>